<dbReference type="Pfam" id="PF00528">
    <property type="entry name" value="BPD_transp_1"/>
    <property type="match status" value="1"/>
</dbReference>
<protein>
    <submittedName>
        <fullName evidence="10">NitT/TauT family transport system permease protein</fullName>
    </submittedName>
</protein>
<comment type="subcellular location">
    <subcellularLocation>
        <location evidence="1 7">Cell membrane</location>
        <topology evidence="1 7">Multi-pass membrane protein</topology>
    </subcellularLocation>
</comment>
<dbReference type="InterPro" id="IPR000515">
    <property type="entry name" value="MetI-like"/>
</dbReference>
<keyword evidence="5 7" id="KW-1133">Transmembrane helix</keyword>
<evidence type="ECO:0000313" key="10">
    <source>
        <dbReference type="EMBL" id="MBP2416834.1"/>
    </source>
</evidence>
<evidence type="ECO:0000256" key="4">
    <source>
        <dbReference type="ARBA" id="ARBA00022692"/>
    </source>
</evidence>
<keyword evidence="2 7" id="KW-0813">Transport</keyword>
<feature type="transmembrane region" description="Helical" evidence="7">
    <location>
        <begin position="126"/>
        <end position="145"/>
    </location>
</feature>
<feature type="transmembrane region" description="Helical" evidence="7">
    <location>
        <begin position="157"/>
        <end position="179"/>
    </location>
</feature>
<dbReference type="Proteomes" id="UP000758168">
    <property type="component" value="Unassembled WGS sequence"/>
</dbReference>
<evidence type="ECO:0000256" key="8">
    <source>
        <dbReference type="SAM" id="MobiDB-lite"/>
    </source>
</evidence>
<keyword evidence="11" id="KW-1185">Reference proteome</keyword>
<evidence type="ECO:0000256" key="3">
    <source>
        <dbReference type="ARBA" id="ARBA00022475"/>
    </source>
</evidence>
<dbReference type="RefSeq" id="WP_210054833.1">
    <property type="nucleotide sequence ID" value="NZ_BAAAMH010000013.1"/>
</dbReference>
<proteinExistence type="inferred from homology"/>
<dbReference type="Gene3D" id="1.10.3720.10">
    <property type="entry name" value="MetI-like"/>
    <property type="match status" value="1"/>
</dbReference>
<organism evidence="10 11">
    <name type="scientific">Microlunatus capsulatus</name>
    <dbReference type="NCBI Taxonomy" id="99117"/>
    <lineage>
        <taxon>Bacteria</taxon>
        <taxon>Bacillati</taxon>
        <taxon>Actinomycetota</taxon>
        <taxon>Actinomycetes</taxon>
        <taxon>Propionibacteriales</taxon>
        <taxon>Propionibacteriaceae</taxon>
        <taxon>Microlunatus</taxon>
    </lineage>
</organism>
<dbReference type="InterPro" id="IPR035906">
    <property type="entry name" value="MetI-like_sf"/>
</dbReference>
<feature type="transmembrane region" description="Helical" evidence="7">
    <location>
        <begin position="90"/>
        <end position="114"/>
    </location>
</feature>
<evidence type="ECO:0000259" key="9">
    <source>
        <dbReference type="PROSITE" id="PS50928"/>
    </source>
</evidence>
<evidence type="ECO:0000256" key="7">
    <source>
        <dbReference type="RuleBase" id="RU363032"/>
    </source>
</evidence>
<keyword evidence="6 7" id="KW-0472">Membrane</keyword>
<evidence type="ECO:0000313" key="11">
    <source>
        <dbReference type="Proteomes" id="UP000758168"/>
    </source>
</evidence>
<dbReference type="PANTHER" id="PTHR30151">
    <property type="entry name" value="ALKANE SULFONATE ABC TRANSPORTER-RELATED, MEMBRANE SUBUNIT"/>
    <property type="match status" value="1"/>
</dbReference>
<evidence type="ECO:0000256" key="1">
    <source>
        <dbReference type="ARBA" id="ARBA00004651"/>
    </source>
</evidence>
<keyword evidence="4 7" id="KW-0812">Transmembrane</keyword>
<reference evidence="10 11" key="1">
    <citation type="submission" date="2021-03" db="EMBL/GenBank/DDBJ databases">
        <title>Sequencing the genomes of 1000 actinobacteria strains.</title>
        <authorList>
            <person name="Klenk H.-P."/>
        </authorList>
    </citation>
    <scope>NUCLEOTIDE SEQUENCE [LARGE SCALE GENOMIC DNA]</scope>
    <source>
        <strain evidence="10 11">DSM 12936</strain>
    </source>
</reference>
<gene>
    <name evidence="10" type="ORF">JOF54_001756</name>
</gene>
<dbReference type="PROSITE" id="PS50928">
    <property type="entry name" value="ABC_TM1"/>
    <property type="match status" value="1"/>
</dbReference>
<evidence type="ECO:0000256" key="6">
    <source>
        <dbReference type="ARBA" id="ARBA00023136"/>
    </source>
</evidence>
<accession>A0ABS4Z794</accession>
<evidence type="ECO:0000256" key="2">
    <source>
        <dbReference type="ARBA" id="ARBA00022448"/>
    </source>
</evidence>
<comment type="similarity">
    <text evidence="7">Belongs to the binding-protein-dependent transport system permease family.</text>
</comment>
<feature type="domain" description="ABC transmembrane type-1" evidence="9">
    <location>
        <begin position="91"/>
        <end position="277"/>
    </location>
</feature>
<keyword evidence="3" id="KW-1003">Cell membrane</keyword>
<feature type="transmembrane region" description="Helical" evidence="7">
    <location>
        <begin position="36"/>
        <end position="53"/>
    </location>
</feature>
<dbReference type="EMBL" id="JAGIOB010000001">
    <property type="protein sequence ID" value="MBP2416834.1"/>
    <property type="molecule type" value="Genomic_DNA"/>
</dbReference>
<comment type="caution">
    <text evidence="10">The sequence shown here is derived from an EMBL/GenBank/DDBJ whole genome shotgun (WGS) entry which is preliminary data.</text>
</comment>
<sequence length="289" mass="30672">MTATAVKQAAAEAQPKVPAPRGRAGAGRLAVYGPPLAAFAVILVVWYALAAYLESIGRTTILPDPTRIVVDSFAPTDPRDRPITGDLLDALALSTGVALTGLAISIVIGIGWAVIMSQARWVERSLFPYAVILQCIPILALVPLIGSSLGYSLSSRVLVCVLISLFPMVSNTLFGLQAADKSQRELFQLQGASRWTVLTKLQFPGAMPAIFAGMRISAGLAVIGAIVGDFFFRRGSAGLGILINNYASRLQTAELWASVLTASLLGVVIFLVFGWIQKAAVGRWYEPSS</sequence>
<feature type="transmembrane region" description="Helical" evidence="7">
    <location>
        <begin position="253"/>
        <end position="276"/>
    </location>
</feature>
<feature type="transmembrane region" description="Helical" evidence="7">
    <location>
        <begin position="209"/>
        <end position="232"/>
    </location>
</feature>
<name>A0ABS4Z794_9ACTN</name>
<feature type="region of interest" description="Disordered" evidence="8">
    <location>
        <begin position="1"/>
        <end position="22"/>
    </location>
</feature>
<dbReference type="CDD" id="cd06261">
    <property type="entry name" value="TM_PBP2"/>
    <property type="match status" value="1"/>
</dbReference>
<evidence type="ECO:0000256" key="5">
    <source>
        <dbReference type="ARBA" id="ARBA00022989"/>
    </source>
</evidence>
<dbReference type="SUPFAM" id="SSF161098">
    <property type="entry name" value="MetI-like"/>
    <property type="match status" value="1"/>
</dbReference>
<dbReference type="PANTHER" id="PTHR30151:SF41">
    <property type="entry name" value="ABC TRANSPORTER PERMEASE PROTEIN"/>
    <property type="match status" value="1"/>
</dbReference>